<organism evidence="7 8">
    <name type="scientific">Vagococcus coleopterorum</name>
    <dbReference type="NCBI Taxonomy" id="2714946"/>
    <lineage>
        <taxon>Bacteria</taxon>
        <taxon>Bacillati</taxon>
        <taxon>Bacillota</taxon>
        <taxon>Bacilli</taxon>
        <taxon>Lactobacillales</taxon>
        <taxon>Enterococcaceae</taxon>
        <taxon>Vagococcus</taxon>
    </lineage>
</organism>
<dbReference type="GO" id="GO:0046872">
    <property type="term" value="F:metal ion binding"/>
    <property type="evidence" value="ECO:0007669"/>
    <property type="project" value="UniProtKB-KW"/>
</dbReference>
<dbReference type="PROSITE" id="PS00444">
    <property type="entry name" value="POLYPRENYL_SYNTHASE_2"/>
    <property type="match status" value="1"/>
</dbReference>
<keyword evidence="4" id="KW-0479">Metal-binding</keyword>
<evidence type="ECO:0000313" key="8">
    <source>
        <dbReference type="Proteomes" id="UP000500890"/>
    </source>
</evidence>
<dbReference type="CDD" id="cd00685">
    <property type="entry name" value="Trans_IPPS_HT"/>
    <property type="match status" value="1"/>
</dbReference>
<accession>A0A6G8ALN4</accession>
<reference evidence="7 8" key="1">
    <citation type="submission" date="2020-03" db="EMBL/GenBank/DDBJ databases">
        <title>Vagococcus sp. nov., isolated from beetles.</title>
        <authorList>
            <person name="Hyun D.-W."/>
            <person name="Bae J.-W."/>
        </authorList>
    </citation>
    <scope>NUCLEOTIDE SEQUENCE [LARGE SCALE GENOMIC DNA]</scope>
    <source>
        <strain evidence="7 8">HDW17A</strain>
    </source>
</reference>
<proteinExistence type="inferred from homology"/>
<dbReference type="PANTHER" id="PTHR12001">
    <property type="entry name" value="GERANYLGERANYL PYROPHOSPHATE SYNTHASE"/>
    <property type="match status" value="1"/>
</dbReference>
<dbReference type="SUPFAM" id="SSF48576">
    <property type="entry name" value="Terpenoid synthases"/>
    <property type="match status" value="1"/>
</dbReference>
<gene>
    <name evidence="7" type="ORF">G7081_02145</name>
</gene>
<evidence type="ECO:0000256" key="4">
    <source>
        <dbReference type="ARBA" id="ARBA00022723"/>
    </source>
</evidence>
<dbReference type="GO" id="GO:0008299">
    <property type="term" value="P:isoprenoid biosynthetic process"/>
    <property type="evidence" value="ECO:0007669"/>
    <property type="project" value="InterPro"/>
</dbReference>
<dbReference type="SFLD" id="SFLDS00005">
    <property type="entry name" value="Isoprenoid_Synthase_Type_I"/>
    <property type="match status" value="1"/>
</dbReference>
<keyword evidence="3 6" id="KW-0808">Transferase</keyword>
<dbReference type="InterPro" id="IPR008949">
    <property type="entry name" value="Isoprenoid_synthase_dom_sf"/>
</dbReference>
<evidence type="ECO:0000256" key="3">
    <source>
        <dbReference type="ARBA" id="ARBA00022679"/>
    </source>
</evidence>
<dbReference type="PANTHER" id="PTHR12001:SF69">
    <property type="entry name" value="ALL TRANS-POLYPRENYL-DIPHOSPHATE SYNTHASE PDSS1"/>
    <property type="match status" value="1"/>
</dbReference>
<evidence type="ECO:0000256" key="2">
    <source>
        <dbReference type="ARBA" id="ARBA00006706"/>
    </source>
</evidence>
<dbReference type="Pfam" id="PF00348">
    <property type="entry name" value="polyprenyl_synt"/>
    <property type="match status" value="1"/>
</dbReference>
<comment type="cofactor">
    <cofactor evidence="1">
        <name>Mg(2+)</name>
        <dbReference type="ChEBI" id="CHEBI:18420"/>
    </cofactor>
</comment>
<dbReference type="Gene3D" id="1.10.600.10">
    <property type="entry name" value="Farnesyl Diphosphate Synthase"/>
    <property type="match status" value="1"/>
</dbReference>
<evidence type="ECO:0000256" key="6">
    <source>
        <dbReference type="RuleBase" id="RU004466"/>
    </source>
</evidence>
<keyword evidence="5" id="KW-0460">Magnesium</keyword>
<dbReference type="KEGG" id="vah:G7081_02145"/>
<comment type="similarity">
    <text evidence="2 6">Belongs to the FPP/GGPP synthase family.</text>
</comment>
<name>A0A6G8ALN4_9ENTE</name>
<dbReference type="InterPro" id="IPR000092">
    <property type="entry name" value="Polyprenyl_synt"/>
</dbReference>
<sequence>MKIHDLWKHYPTLSKDLQKTLNLMEKSISISNQDVEDAIIEMISSGGKLLRPAYLILFSRFGKPDKKKITALAAAMESLHTATLVHDDIVDEAELRRSTPTLQHRFGKDVAVYAGDYLFVSSFKLLANYASSLKSIQYNAKSMDAILSGELGQMSKRYKTDVTVDDYLENISGKTAELFALSAFVGAYESDCSLLFSNKCKKIGHSIGMAFQIMDDILDYSQTSTTIGKPVLEDVKQGVYSLPLLYALQSNRSALLPLLNKRENMTDADAEKVYQIVQQEGAVDKAKKVAKDYTNNALAAIKTLEKVEPKTAKTLYDLTEYLLQRTQ</sequence>
<protein>
    <submittedName>
        <fullName evidence="7">Polyprenyl synthetase family protein</fullName>
    </submittedName>
</protein>
<dbReference type="InterPro" id="IPR033749">
    <property type="entry name" value="Polyprenyl_synt_CS"/>
</dbReference>
<dbReference type="GO" id="GO:0004659">
    <property type="term" value="F:prenyltransferase activity"/>
    <property type="evidence" value="ECO:0007669"/>
    <property type="project" value="InterPro"/>
</dbReference>
<evidence type="ECO:0000256" key="5">
    <source>
        <dbReference type="ARBA" id="ARBA00022842"/>
    </source>
</evidence>
<evidence type="ECO:0000313" key="7">
    <source>
        <dbReference type="EMBL" id="QIL45981.1"/>
    </source>
</evidence>
<evidence type="ECO:0000256" key="1">
    <source>
        <dbReference type="ARBA" id="ARBA00001946"/>
    </source>
</evidence>
<dbReference type="EMBL" id="CP049886">
    <property type="protein sequence ID" value="QIL45981.1"/>
    <property type="molecule type" value="Genomic_DNA"/>
</dbReference>
<dbReference type="RefSeq" id="WP_166007015.1">
    <property type="nucleotide sequence ID" value="NZ_CP049886.1"/>
</dbReference>
<dbReference type="AlphaFoldDB" id="A0A6G8ALN4"/>
<keyword evidence="8" id="KW-1185">Reference proteome</keyword>
<dbReference type="Proteomes" id="UP000500890">
    <property type="component" value="Chromosome"/>
</dbReference>